<dbReference type="InterPro" id="IPR056789">
    <property type="entry name" value="LRR_R13L1-DRL21"/>
</dbReference>
<dbReference type="InterPro" id="IPR006553">
    <property type="entry name" value="Leu-rich_rpt_Cys-con_subtyp"/>
</dbReference>
<dbReference type="Pfam" id="PF00931">
    <property type="entry name" value="NB-ARC"/>
    <property type="match status" value="1"/>
</dbReference>
<keyword evidence="11" id="KW-1185">Reference proteome</keyword>
<accession>A0AAV5IQP7</accession>
<dbReference type="InterPro" id="IPR042197">
    <property type="entry name" value="Apaf_helical"/>
</dbReference>
<dbReference type="GO" id="GO:0043531">
    <property type="term" value="F:ADP binding"/>
    <property type="evidence" value="ECO:0007669"/>
    <property type="project" value="InterPro"/>
</dbReference>
<sequence length="1387" mass="155980">MAAEKAADLLLGPVVNVTISKVFEQLGLAVGFKQELIRFHGTLEMVRGVLGDAEQKGVAGRSDVNSWLERLRSIAEEADDVMDGILYENLRRKVAAKKQMLKQVSYLFTTSNPLAFRLKMANKIKSLNAALDVLNTMATGLGLQRRLETSLEPRGIQQTDSLLGEPSGVIGRDGDVQKIVKLLIDSSNQQPLCVVSIVGIAGLGKTTLARLVRNNDQIQGHFSNIMWICVSDKFDVMRILVQMLESLSKGHCENITSRDVIVQKIKETLEEKNYLLILDDVWNEERPKWEDLRHCLLGISKKNGSRVLVTSRIQNVASVMGVLPEHVHCLKQLKDDDCWSVIKHRVFGNSPIPLELETIGRENAKKCKGVPLVASVIGGVLCNNHNKNDWREVWGLVEEADGVLPVLQLSFSRLPKTALKQCFAFCSIFPKDFVMEKEMLTQLWMAHGFLSCERQMEMEATGDKYFNDLLSYSLFQDAEKDSCGRVITCKMHDLIHDLAQSVSKPQTLILGNGSRSNITADIRHLNLISDEGMAAVEIVDATQKLHTLFSKTDVFHNMPANFKKVRVLSFHGANIDKLPALLRKLKHLRYLDVSETKIKKLPEFITKLYQLQTLRFMNCYCIRRPLEGIENLVNLRHLYFNSEKLMPARVGSLTCLQTLKLFVVSQQKGHQIDELGSLSQLKGQLEISNLKMVRNKEEAIIAKLFEKTTIQELALDFNRKIDKHHARMRAWREYLEECRSEERRKHDEDVLEGLQPHSNLKSLRISNYCGEKCPSWMLEDLGNLGESTYLKNLVSLKLCYFHQLKIIPSLSLSNLVELNIFGLDELESMPPLSLSSGAKVQIRQCKNLKTIADSCLQELFIYNCHELISIEFGTLATMSLKEICISYCPKLESLFELTELPYLRTLSLEDCRKLRDIGGNLFASTCPNLEALTIASCYNLMSMPNLDGLLSLQRISISCCRLKGIGESLSTCTSLKRLSIVLCYNLESVPSLGGLSSLEELTIADCANLVSMPSVDKLKSLKIEIRGCGQLRSIGETLSLSTSACLKNLSMYSCDSLESISSLDGLSSLETLIIGRCGGLTSLPSGLSSCTALETLKISNCNNLISISEDLRDLRSLVELEITYCGKLRNIQGLGEILGCLTRLRKLHVGGFSAEQEELEEYPIQLEELSLIGWKKLENLPRQIQHLTALRELRLQDFHGLEALPEWLRHLSSLQSLHIFNCESLKYMEAIRCLSNLKRLDIDGCPELGGRCAKKECHCMSNSSDNAIKEGQHEFSDLSCNITSSDISDICLWNVLFCSRTCSQFEILKNVRLYKVHTMETKVEKQTSEVDFCNSRFFPKQLPLSSLPNQALRSAQGTNEAMFTSKHTRLFPSGPQGSQRQLWIHSL</sequence>
<reference evidence="10 11" key="1">
    <citation type="journal article" date="2021" name="Commun. Biol.">
        <title>The genome of Shorea leprosula (Dipterocarpaceae) highlights the ecological relevance of drought in aseasonal tropical rainforests.</title>
        <authorList>
            <person name="Ng K.K.S."/>
            <person name="Kobayashi M.J."/>
            <person name="Fawcett J.A."/>
            <person name="Hatakeyama M."/>
            <person name="Paape T."/>
            <person name="Ng C.H."/>
            <person name="Ang C.C."/>
            <person name="Tnah L.H."/>
            <person name="Lee C.T."/>
            <person name="Nishiyama T."/>
            <person name="Sese J."/>
            <person name="O'Brien M.J."/>
            <person name="Copetti D."/>
            <person name="Mohd Noor M.I."/>
            <person name="Ong R.C."/>
            <person name="Putra M."/>
            <person name="Sireger I.Z."/>
            <person name="Indrioko S."/>
            <person name="Kosugi Y."/>
            <person name="Izuno A."/>
            <person name="Isagi Y."/>
            <person name="Lee S.L."/>
            <person name="Shimizu K.K."/>
        </authorList>
    </citation>
    <scope>NUCLEOTIDE SEQUENCE [LARGE SCALE GENOMIC DNA]</scope>
    <source>
        <strain evidence="10">214</strain>
    </source>
</reference>
<organism evidence="10 11">
    <name type="scientific">Rubroshorea leprosula</name>
    <dbReference type="NCBI Taxonomy" id="152421"/>
    <lineage>
        <taxon>Eukaryota</taxon>
        <taxon>Viridiplantae</taxon>
        <taxon>Streptophyta</taxon>
        <taxon>Embryophyta</taxon>
        <taxon>Tracheophyta</taxon>
        <taxon>Spermatophyta</taxon>
        <taxon>Magnoliopsida</taxon>
        <taxon>eudicotyledons</taxon>
        <taxon>Gunneridae</taxon>
        <taxon>Pentapetalae</taxon>
        <taxon>rosids</taxon>
        <taxon>malvids</taxon>
        <taxon>Malvales</taxon>
        <taxon>Dipterocarpaceae</taxon>
        <taxon>Rubroshorea</taxon>
    </lineage>
</organism>
<proteinExistence type="predicted"/>
<evidence type="ECO:0000313" key="11">
    <source>
        <dbReference type="Proteomes" id="UP001054252"/>
    </source>
</evidence>
<gene>
    <name evidence="10" type="ORF">SLEP1_g13523</name>
</gene>
<feature type="domain" description="NB-ARC" evidence="6">
    <location>
        <begin position="173"/>
        <end position="349"/>
    </location>
</feature>
<dbReference type="Gene3D" id="1.20.5.4130">
    <property type="match status" value="1"/>
</dbReference>
<evidence type="ECO:0000256" key="2">
    <source>
        <dbReference type="ARBA" id="ARBA00022737"/>
    </source>
</evidence>
<feature type="domain" description="R13L1/DRL21-like LRR repeat region" evidence="9">
    <location>
        <begin position="672"/>
        <end position="820"/>
    </location>
</feature>
<dbReference type="InterPro" id="IPR041118">
    <property type="entry name" value="Rx_N"/>
</dbReference>
<dbReference type="SMART" id="SM00367">
    <property type="entry name" value="LRR_CC"/>
    <property type="match status" value="4"/>
</dbReference>
<comment type="caution">
    <text evidence="10">The sequence shown here is derived from an EMBL/GenBank/DDBJ whole genome shotgun (WGS) entry which is preliminary data.</text>
</comment>
<dbReference type="SUPFAM" id="SSF52058">
    <property type="entry name" value="L domain-like"/>
    <property type="match status" value="2"/>
</dbReference>
<dbReference type="FunFam" id="1.10.10.10:FF:000322">
    <property type="entry name" value="Probable disease resistance protein At1g63360"/>
    <property type="match status" value="1"/>
</dbReference>
<keyword evidence="4" id="KW-0611">Plant defense</keyword>
<dbReference type="InterPro" id="IPR002182">
    <property type="entry name" value="NB-ARC"/>
</dbReference>
<evidence type="ECO:0000259" key="9">
    <source>
        <dbReference type="Pfam" id="PF25019"/>
    </source>
</evidence>
<evidence type="ECO:0000256" key="4">
    <source>
        <dbReference type="ARBA" id="ARBA00022821"/>
    </source>
</evidence>
<dbReference type="GO" id="GO:0005524">
    <property type="term" value="F:ATP binding"/>
    <property type="evidence" value="ECO:0007669"/>
    <property type="project" value="UniProtKB-KW"/>
</dbReference>
<feature type="domain" description="R13L1/DRL21-like LRR repeat region" evidence="9">
    <location>
        <begin position="1187"/>
        <end position="1245"/>
    </location>
</feature>
<dbReference type="Pfam" id="PF18052">
    <property type="entry name" value="Rx_N"/>
    <property type="match status" value="1"/>
</dbReference>
<feature type="domain" description="Disease resistance protein winged helix" evidence="8">
    <location>
        <begin position="428"/>
        <end position="499"/>
    </location>
</feature>
<dbReference type="Pfam" id="PF25019">
    <property type="entry name" value="LRR_R13L1-DRL21"/>
    <property type="match status" value="2"/>
</dbReference>
<keyword evidence="5" id="KW-0067">ATP-binding</keyword>
<dbReference type="PANTHER" id="PTHR36766:SF70">
    <property type="entry name" value="DISEASE RESISTANCE PROTEIN RGA4"/>
    <property type="match status" value="1"/>
</dbReference>
<dbReference type="Gene3D" id="3.40.50.300">
    <property type="entry name" value="P-loop containing nucleotide triphosphate hydrolases"/>
    <property type="match status" value="1"/>
</dbReference>
<evidence type="ECO:0000259" key="6">
    <source>
        <dbReference type="Pfam" id="PF00931"/>
    </source>
</evidence>
<dbReference type="InterPro" id="IPR036388">
    <property type="entry name" value="WH-like_DNA-bd_sf"/>
</dbReference>
<dbReference type="FunFam" id="3.40.50.300:FF:001091">
    <property type="entry name" value="Probable disease resistance protein At1g61300"/>
    <property type="match status" value="1"/>
</dbReference>
<dbReference type="GO" id="GO:0006952">
    <property type="term" value="P:defense response"/>
    <property type="evidence" value="ECO:0007669"/>
    <property type="project" value="UniProtKB-KW"/>
</dbReference>
<dbReference type="InterPro" id="IPR058922">
    <property type="entry name" value="WHD_DRP"/>
</dbReference>
<protein>
    <submittedName>
        <fullName evidence="10">Uncharacterized protein</fullName>
    </submittedName>
</protein>
<keyword evidence="1" id="KW-0433">Leucine-rich repeat</keyword>
<dbReference type="Proteomes" id="UP001054252">
    <property type="component" value="Unassembled WGS sequence"/>
</dbReference>
<evidence type="ECO:0000259" key="7">
    <source>
        <dbReference type="Pfam" id="PF18052"/>
    </source>
</evidence>
<dbReference type="Gene3D" id="3.80.10.10">
    <property type="entry name" value="Ribonuclease Inhibitor"/>
    <property type="match status" value="4"/>
</dbReference>
<dbReference type="PANTHER" id="PTHR36766">
    <property type="entry name" value="PLANT BROAD-SPECTRUM MILDEW RESISTANCE PROTEIN RPW8"/>
    <property type="match status" value="1"/>
</dbReference>
<keyword evidence="3" id="KW-0547">Nucleotide-binding</keyword>
<dbReference type="Pfam" id="PF23559">
    <property type="entry name" value="WHD_DRP"/>
    <property type="match status" value="1"/>
</dbReference>
<evidence type="ECO:0000259" key="8">
    <source>
        <dbReference type="Pfam" id="PF23559"/>
    </source>
</evidence>
<keyword evidence="2" id="KW-0677">Repeat</keyword>
<dbReference type="PRINTS" id="PR00364">
    <property type="entry name" value="DISEASERSIST"/>
</dbReference>
<name>A0AAV5IQP7_9ROSI</name>
<feature type="domain" description="Disease resistance N-terminal" evidence="7">
    <location>
        <begin position="11"/>
        <end position="99"/>
    </location>
</feature>
<evidence type="ECO:0000256" key="5">
    <source>
        <dbReference type="ARBA" id="ARBA00022840"/>
    </source>
</evidence>
<dbReference type="GO" id="GO:0051707">
    <property type="term" value="P:response to other organism"/>
    <property type="evidence" value="ECO:0007669"/>
    <property type="project" value="UniProtKB-ARBA"/>
</dbReference>
<evidence type="ECO:0000256" key="1">
    <source>
        <dbReference type="ARBA" id="ARBA00022614"/>
    </source>
</evidence>
<dbReference type="Gene3D" id="1.10.8.430">
    <property type="entry name" value="Helical domain of apoptotic protease-activating factors"/>
    <property type="match status" value="1"/>
</dbReference>
<evidence type="ECO:0000313" key="10">
    <source>
        <dbReference type="EMBL" id="GKV00916.1"/>
    </source>
</evidence>
<dbReference type="Gene3D" id="1.10.10.10">
    <property type="entry name" value="Winged helix-like DNA-binding domain superfamily/Winged helix DNA-binding domain"/>
    <property type="match status" value="1"/>
</dbReference>
<evidence type="ECO:0000256" key="3">
    <source>
        <dbReference type="ARBA" id="ARBA00022741"/>
    </source>
</evidence>
<dbReference type="SUPFAM" id="SSF52540">
    <property type="entry name" value="P-loop containing nucleoside triphosphate hydrolases"/>
    <property type="match status" value="1"/>
</dbReference>
<dbReference type="InterPro" id="IPR032675">
    <property type="entry name" value="LRR_dom_sf"/>
</dbReference>
<dbReference type="InterPro" id="IPR027417">
    <property type="entry name" value="P-loop_NTPase"/>
</dbReference>
<dbReference type="EMBL" id="BPVZ01000016">
    <property type="protein sequence ID" value="GKV00916.1"/>
    <property type="molecule type" value="Genomic_DNA"/>
</dbReference>